<keyword evidence="11" id="KW-1185">Reference proteome</keyword>
<evidence type="ECO:0000313" key="12">
    <source>
        <dbReference type="RefSeq" id="XP_031566241.1"/>
    </source>
</evidence>
<dbReference type="FunFam" id="1.20.1270.60:FF:000013">
    <property type="entry name" value="Amphiphysin isoform 2"/>
    <property type="match status" value="1"/>
</dbReference>
<dbReference type="InterPro" id="IPR003005">
    <property type="entry name" value="Amphiphysin"/>
</dbReference>
<sequence length="464" mass="52163">MADRGEKTSEKGFLARTASITSKRAKRAGEKVKQKLGKANETKDVTFDEFVTNFNKQQAAAQRLQKDFKNYNACIKAMIAASLEFGEAIKEVYEPDWASRDVVFKLLDMLHMHWTELQEKLQDEVLGPLTAYQSQFPDIKARINKHGRKLVDYDRLRHNFEALNSRGRNADQKKLTQSQEEFSEAKSVYTKLHAELYEELPALYDSRIAFYVSSFQSIFNAEALFHREAAKIKTQMNDLLDGLVVEASSGTHTTRRPFQLSSANPVSDSDDAEQLSNSGQLEPNQENVVTSNENQMKQEESEVDNDDQNQTNAEADNETPNPIHQPDADNSPAKDHEENDQEAKQPSPTMPVPYVKGEGKHEPVASPSPTPPSAISTSIQESTSPQAPDEPPAGLDIPFLYRVRATHKYVAEDDDELSFEKGEIIYVLEFDDPDEQDEGWLLGIMETSGLKGVFPANFTQIIKT</sequence>
<evidence type="ECO:0000256" key="4">
    <source>
        <dbReference type="ARBA" id="ARBA00022490"/>
    </source>
</evidence>
<evidence type="ECO:0000313" key="13">
    <source>
        <dbReference type="RefSeq" id="XP_031566242.1"/>
    </source>
</evidence>
<dbReference type="GO" id="GO:0005543">
    <property type="term" value="F:phospholipid binding"/>
    <property type="evidence" value="ECO:0007669"/>
    <property type="project" value="TreeGrafter"/>
</dbReference>
<dbReference type="SUPFAM" id="SSF103657">
    <property type="entry name" value="BAR/IMD domain-like"/>
    <property type="match status" value="1"/>
</dbReference>
<dbReference type="Pfam" id="PF14604">
    <property type="entry name" value="SH3_9"/>
    <property type="match status" value="1"/>
</dbReference>
<evidence type="ECO:0000259" key="9">
    <source>
        <dbReference type="PROSITE" id="PS50002"/>
    </source>
</evidence>
<dbReference type="GO" id="GO:0012505">
    <property type="term" value="C:endomembrane system"/>
    <property type="evidence" value="ECO:0007669"/>
    <property type="project" value="UniProtKB-SubCell"/>
</dbReference>
<keyword evidence="5" id="KW-0175">Coiled coil</keyword>
<dbReference type="Gene3D" id="1.20.1270.60">
    <property type="entry name" value="Arfaptin homology (AH) domain/BAR domain"/>
    <property type="match status" value="1"/>
</dbReference>
<feature type="domain" description="SH3" evidence="9">
    <location>
        <begin position="398"/>
        <end position="464"/>
    </location>
</feature>
<evidence type="ECO:0000256" key="2">
    <source>
        <dbReference type="ARBA" id="ARBA00004496"/>
    </source>
</evidence>
<comment type="subcellular location">
    <subcellularLocation>
        <location evidence="2">Cytoplasm</location>
    </subcellularLocation>
    <subcellularLocation>
        <location evidence="1">Endomembrane system</location>
    </subcellularLocation>
</comment>
<dbReference type="Proteomes" id="UP000515163">
    <property type="component" value="Unplaced"/>
</dbReference>
<dbReference type="SMART" id="SM00721">
    <property type="entry name" value="BAR"/>
    <property type="match status" value="1"/>
</dbReference>
<dbReference type="Pfam" id="PF03114">
    <property type="entry name" value="BAR"/>
    <property type="match status" value="1"/>
</dbReference>
<evidence type="ECO:0000256" key="1">
    <source>
        <dbReference type="ARBA" id="ARBA00004308"/>
    </source>
</evidence>
<gene>
    <name evidence="12 13" type="primary">LOC116301335</name>
</gene>
<name>A0A6P8IHH7_ACTTE</name>
<dbReference type="GeneID" id="116301335"/>
<reference evidence="12 13" key="1">
    <citation type="submission" date="2025-04" db="UniProtKB">
        <authorList>
            <consortium name="RefSeq"/>
        </authorList>
    </citation>
    <scope>IDENTIFICATION</scope>
    <source>
        <tissue evidence="12 13">Tentacle</tissue>
    </source>
</reference>
<organism evidence="11 12">
    <name type="scientific">Actinia tenebrosa</name>
    <name type="common">Australian red waratah sea anemone</name>
    <dbReference type="NCBI Taxonomy" id="6105"/>
    <lineage>
        <taxon>Eukaryota</taxon>
        <taxon>Metazoa</taxon>
        <taxon>Cnidaria</taxon>
        <taxon>Anthozoa</taxon>
        <taxon>Hexacorallia</taxon>
        <taxon>Actiniaria</taxon>
        <taxon>Actiniidae</taxon>
        <taxon>Actinia</taxon>
    </lineage>
</organism>
<dbReference type="AlphaFoldDB" id="A0A6P8IHH7"/>
<dbReference type="SUPFAM" id="SSF50044">
    <property type="entry name" value="SH3-domain"/>
    <property type="match status" value="1"/>
</dbReference>
<evidence type="ECO:0000256" key="3">
    <source>
        <dbReference type="ARBA" id="ARBA00022443"/>
    </source>
</evidence>
<dbReference type="InterPro" id="IPR004148">
    <property type="entry name" value="BAR_dom"/>
</dbReference>
<evidence type="ECO:0000313" key="11">
    <source>
        <dbReference type="Proteomes" id="UP000515163"/>
    </source>
</evidence>
<feature type="region of interest" description="Disordered" evidence="8">
    <location>
        <begin position="251"/>
        <end position="394"/>
    </location>
</feature>
<dbReference type="PRINTS" id="PR01251">
    <property type="entry name" value="AMPHIPHYSIN"/>
</dbReference>
<keyword evidence="3 7" id="KW-0728">SH3 domain</keyword>
<dbReference type="PROSITE" id="PS50002">
    <property type="entry name" value="SH3"/>
    <property type="match status" value="1"/>
</dbReference>
<dbReference type="KEGG" id="aten:116301335"/>
<protein>
    <submittedName>
        <fullName evidence="12 13">Myc box-dependent-interacting protein 1-like</fullName>
    </submittedName>
</protein>
<dbReference type="GO" id="GO:0005886">
    <property type="term" value="C:plasma membrane"/>
    <property type="evidence" value="ECO:0007669"/>
    <property type="project" value="TreeGrafter"/>
</dbReference>
<feature type="compositionally biased region" description="Polar residues" evidence="8">
    <location>
        <begin position="274"/>
        <end position="295"/>
    </location>
</feature>
<evidence type="ECO:0000256" key="8">
    <source>
        <dbReference type="SAM" id="MobiDB-lite"/>
    </source>
</evidence>
<evidence type="ECO:0000256" key="5">
    <source>
        <dbReference type="ARBA" id="ARBA00023054"/>
    </source>
</evidence>
<evidence type="ECO:0000259" key="10">
    <source>
        <dbReference type="PROSITE" id="PS51021"/>
    </source>
</evidence>
<keyword evidence="6" id="KW-0472">Membrane</keyword>
<dbReference type="CDD" id="cd11790">
    <property type="entry name" value="SH3_Amphiphysin"/>
    <property type="match status" value="1"/>
</dbReference>
<feature type="compositionally biased region" description="Polar residues" evidence="8">
    <location>
        <begin position="308"/>
        <end position="322"/>
    </location>
</feature>
<dbReference type="RefSeq" id="XP_031566241.1">
    <property type="nucleotide sequence ID" value="XM_031710381.1"/>
</dbReference>
<dbReference type="InterPro" id="IPR027267">
    <property type="entry name" value="AH/BAR_dom_sf"/>
</dbReference>
<feature type="compositionally biased region" description="Basic and acidic residues" evidence="8">
    <location>
        <begin position="332"/>
        <end position="343"/>
    </location>
</feature>
<dbReference type="RefSeq" id="XP_031566242.1">
    <property type="nucleotide sequence ID" value="XM_031710382.1"/>
</dbReference>
<accession>A0A6P8IHH7</accession>
<dbReference type="CDD" id="cd07588">
    <property type="entry name" value="BAR_Amphiphysin"/>
    <property type="match status" value="1"/>
</dbReference>
<proteinExistence type="predicted"/>
<dbReference type="FunFam" id="2.30.30.40:FF:000172">
    <property type="entry name" value="Amphiphysin, isoform B"/>
    <property type="match status" value="1"/>
</dbReference>
<dbReference type="Gene3D" id="2.30.30.40">
    <property type="entry name" value="SH3 Domains"/>
    <property type="match status" value="1"/>
</dbReference>
<dbReference type="OrthoDB" id="446293at2759"/>
<dbReference type="GO" id="GO:0005737">
    <property type="term" value="C:cytoplasm"/>
    <property type="evidence" value="ECO:0007669"/>
    <property type="project" value="UniProtKB-SubCell"/>
</dbReference>
<keyword evidence="4" id="KW-0963">Cytoplasm</keyword>
<dbReference type="PANTHER" id="PTHR46514:SF3">
    <property type="entry name" value="AMPHIPHYSIN"/>
    <property type="match status" value="1"/>
</dbReference>
<dbReference type="InterPro" id="IPR001452">
    <property type="entry name" value="SH3_domain"/>
</dbReference>
<dbReference type="PANTHER" id="PTHR46514">
    <property type="entry name" value="AMPHIPHYSIN"/>
    <property type="match status" value="1"/>
</dbReference>
<dbReference type="PROSITE" id="PS51021">
    <property type="entry name" value="BAR"/>
    <property type="match status" value="1"/>
</dbReference>
<dbReference type="InterPro" id="IPR036028">
    <property type="entry name" value="SH3-like_dom_sf"/>
</dbReference>
<dbReference type="SMART" id="SM00326">
    <property type="entry name" value="SH3"/>
    <property type="match status" value="1"/>
</dbReference>
<evidence type="ECO:0000256" key="7">
    <source>
        <dbReference type="PROSITE-ProRule" id="PRU00192"/>
    </source>
</evidence>
<feature type="domain" description="BAR" evidence="10">
    <location>
        <begin position="32"/>
        <end position="249"/>
    </location>
</feature>
<evidence type="ECO:0000256" key="6">
    <source>
        <dbReference type="ARBA" id="ARBA00023136"/>
    </source>
</evidence>